<accession>A0AAV3TFG8</accession>
<dbReference type="Proteomes" id="UP001500420">
    <property type="component" value="Unassembled WGS sequence"/>
</dbReference>
<dbReference type="AlphaFoldDB" id="A0AAV3TFG8"/>
<protein>
    <submittedName>
        <fullName evidence="1">Uncharacterized protein</fullName>
    </submittedName>
</protein>
<keyword evidence="2" id="KW-1185">Reference proteome</keyword>
<dbReference type="EMBL" id="BAAADV010000009">
    <property type="protein sequence ID" value="GAA0683164.1"/>
    <property type="molecule type" value="Genomic_DNA"/>
</dbReference>
<sequence>MAAGLCPRAAVFKRGESNGSDPNPSDLCASKVKRAERHVEAC</sequence>
<organism evidence="1 2">
    <name type="scientific">Natronoarchaeum mannanilyticum</name>
    <dbReference type="NCBI Taxonomy" id="926360"/>
    <lineage>
        <taxon>Archaea</taxon>
        <taxon>Methanobacteriati</taxon>
        <taxon>Methanobacteriota</taxon>
        <taxon>Stenosarchaea group</taxon>
        <taxon>Halobacteria</taxon>
        <taxon>Halobacteriales</taxon>
        <taxon>Natronoarchaeaceae</taxon>
    </lineage>
</organism>
<evidence type="ECO:0000313" key="1">
    <source>
        <dbReference type="EMBL" id="GAA0683164.1"/>
    </source>
</evidence>
<evidence type="ECO:0000313" key="2">
    <source>
        <dbReference type="Proteomes" id="UP001500420"/>
    </source>
</evidence>
<gene>
    <name evidence="1" type="ORF">GCM10009020_35660</name>
</gene>
<comment type="caution">
    <text evidence="1">The sequence shown here is derived from an EMBL/GenBank/DDBJ whole genome shotgun (WGS) entry which is preliminary data.</text>
</comment>
<proteinExistence type="predicted"/>
<name>A0AAV3TFG8_9EURY</name>
<reference evidence="1 2" key="1">
    <citation type="journal article" date="2019" name="Int. J. Syst. Evol. Microbiol.">
        <title>The Global Catalogue of Microorganisms (GCM) 10K type strain sequencing project: providing services to taxonomists for standard genome sequencing and annotation.</title>
        <authorList>
            <consortium name="The Broad Institute Genomics Platform"/>
            <consortium name="The Broad Institute Genome Sequencing Center for Infectious Disease"/>
            <person name="Wu L."/>
            <person name="Ma J."/>
        </authorList>
    </citation>
    <scope>NUCLEOTIDE SEQUENCE [LARGE SCALE GENOMIC DNA]</scope>
    <source>
        <strain evidence="1 2">JCM 16328</strain>
    </source>
</reference>